<feature type="compositionally biased region" description="Acidic residues" evidence="9">
    <location>
        <begin position="578"/>
        <end position="598"/>
    </location>
</feature>
<evidence type="ECO:0000259" key="10">
    <source>
        <dbReference type="PROSITE" id="PS50135"/>
    </source>
</evidence>
<dbReference type="Gene3D" id="2.60.40.2830">
    <property type="match status" value="1"/>
</dbReference>
<evidence type="ECO:0000256" key="1">
    <source>
        <dbReference type="ARBA" id="ARBA00004245"/>
    </source>
</evidence>
<dbReference type="SUPFAM" id="SSF57850">
    <property type="entry name" value="RING/U-box"/>
    <property type="match status" value="1"/>
</dbReference>
<evidence type="ECO:0000256" key="5">
    <source>
        <dbReference type="ARBA" id="ARBA00022833"/>
    </source>
</evidence>
<evidence type="ECO:0000256" key="2">
    <source>
        <dbReference type="ARBA" id="ARBA00022490"/>
    </source>
</evidence>
<dbReference type="Proteomes" id="UP000094112">
    <property type="component" value="Unassembled WGS sequence"/>
</dbReference>
<feature type="domain" description="ZZ-type" evidence="10">
    <location>
        <begin position="150"/>
        <end position="210"/>
    </location>
</feature>
<dbReference type="PANTHER" id="PTHR12268:SF14">
    <property type="entry name" value="DYSTROPHIN-1"/>
    <property type="match status" value="1"/>
</dbReference>
<evidence type="ECO:0000256" key="4">
    <source>
        <dbReference type="ARBA" id="ARBA00022771"/>
    </source>
</evidence>
<dbReference type="InterPro" id="IPR043145">
    <property type="entry name" value="Znf_ZZ_sf"/>
</dbReference>
<dbReference type="Gene3D" id="3.30.60.90">
    <property type="match status" value="1"/>
</dbReference>
<dbReference type="RefSeq" id="XP_019037329.1">
    <property type="nucleotide sequence ID" value="XM_019185029.1"/>
</dbReference>
<evidence type="ECO:0000313" key="12">
    <source>
        <dbReference type="Proteomes" id="UP000094112"/>
    </source>
</evidence>
<feature type="compositionally biased region" description="Polar residues" evidence="9">
    <location>
        <begin position="541"/>
        <end position="555"/>
    </location>
</feature>
<keyword evidence="7" id="KW-0206">Cytoskeleton</keyword>
<feature type="region of interest" description="Disordered" evidence="9">
    <location>
        <begin position="532"/>
        <end position="607"/>
    </location>
</feature>
<feature type="region of interest" description="Disordered" evidence="9">
    <location>
        <begin position="447"/>
        <end position="474"/>
    </location>
</feature>
<dbReference type="InterPro" id="IPR050774">
    <property type="entry name" value="KCMF1/Dystrophin"/>
</dbReference>
<gene>
    <name evidence="11" type="ORF">WICANDRAFT_80280</name>
</gene>
<evidence type="ECO:0000256" key="7">
    <source>
        <dbReference type="ARBA" id="ARBA00023212"/>
    </source>
</evidence>
<protein>
    <recommendedName>
        <fullName evidence="10">ZZ-type domain-containing protein</fullName>
    </recommendedName>
</protein>
<dbReference type="GO" id="GO:0008270">
    <property type="term" value="F:zinc ion binding"/>
    <property type="evidence" value="ECO:0007669"/>
    <property type="project" value="UniProtKB-KW"/>
</dbReference>
<evidence type="ECO:0000256" key="8">
    <source>
        <dbReference type="PROSITE-ProRule" id="PRU00228"/>
    </source>
</evidence>
<evidence type="ECO:0000313" key="11">
    <source>
        <dbReference type="EMBL" id="ODQ58122.1"/>
    </source>
</evidence>
<feature type="region of interest" description="Disordered" evidence="9">
    <location>
        <begin position="216"/>
        <end position="238"/>
    </location>
</feature>
<keyword evidence="2" id="KW-0963">Cytoplasm</keyword>
<dbReference type="OrthoDB" id="3981215at2759"/>
<keyword evidence="5" id="KW-0862">Zinc</keyword>
<evidence type="ECO:0000256" key="9">
    <source>
        <dbReference type="SAM" id="MobiDB-lite"/>
    </source>
</evidence>
<feature type="region of interest" description="Disordered" evidence="9">
    <location>
        <begin position="487"/>
        <end position="520"/>
    </location>
</feature>
<keyword evidence="4 8" id="KW-0863">Zinc-finger</keyword>
<comment type="subcellular location">
    <subcellularLocation>
        <location evidence="1">Cytoplasm</location>
        <location evidence="1">Cytoskeleton</location>
    </subcellularLocation>
</comment>
<dbReference type="SMART" id="SM00291">
    <property type="entry name" value="ZnF_ZZ"/>
    <property type="match status" value="1"/>
</dbReference>
<dbReference type="Pfam" id="PF00569">
    <property type="entry name" value="ZZ"/>
    <property type="match status" value="1"/>
</dbReference>
<keyword evidence="12" id="KW-1185">Reference proteome</keyword>
<dbReference type="EMBL" id="KV454212">
    <property type="protein sequence ID" value="ODQ58122.1"/>
    <property type="molecule type" value="Genomic_DNA"/>
</dbReference>
<dbReference type="GO" id="GO:0005886">
    <property type="term" value="C:plasma membrane"/>
    <property type="evidence" value="ECO:0007669"/>
    <property type="project" value="TreeGrafter"/>
</dbReference>
<organism evidence="11 12">
    <name type="scientific">Wickerhamomyces anomalus (strain ATCC 58044 / CBS 1984 / NCYC 433 / NRRL Y-366-8)</name>
    <name type="common">Yeast</name>
    <name type="synonym">Hansenula anomala</name>
    <dbReference type="NCBI Taxonomy" id="683960"/>
    <lineage>
        <taxon>Eukaryota</taxon>
        <taxon>Fungi</taxon>
        <taxon>Dikarya</taxon>
        <taxon>Ascomycota</taxon>
        <taxon>Saccharomycotina</taxon>
        <taxon>Saccharomycetes</taxon>
        <taxon>Phaffomycetales</taxon>
        <taxon>Wickerhamomycetaceae</taxon>
        <taxon>Wickerhamomyces</taxon>
    </lineage>
</organism>
<dbReference type="PROSITE" id="PS50135">
    <property type="entry name" value="ZF_ZZ_2"/>
    <property type="match status" value="1"/>
</dbReference>
<dbReference type="CDD" id="cd02249">
    <property type="entry name" value="ZZ"/>
    <property type="match status" value="1"/>
</dbReference>
<keyword evidence="6" id="KW-0106">Calcium</keyword>
<reference evidence="11 12" key="1">
    <citation type="journal article" date="2016" name="Proc. Natl. Acad. Sci. U.S.A.">
        <title>Comparative genomics of biotechnologically important yeasts.</title>
        <authorList>
            <person name="Riley R."/>
            <person name="Haridas S."/>
            <person name="Wolfe K.H."/>
            <person name="Lopes M.R."/>
            <person name="Hittinger C.T."/>
            <person name="Goeker M."/>
            <person name="Salamov A.A."/>
            <person name="Wisecaver J.H."/>
            <person name="Long T.M."/>
            <person name="Calvey C.H."/>
            <person name="Aerts A.L."/>
            <person name="Barry K.W."/>
            <person name="Choi C."/>
            <person name="Clum A."/>
            <person name="Coughlan A.Y."/>
            <person name="Deshpande S."/>
            <person name="Douglass A.P."/>
            <person name="Hanson S.J."/>
            <person name="Klenk H.-P."/>
            <person name="LaButti K.M."/>
            <person name="Lapidus A."/>
            <person name="Lindquist E.A."/>
            <person name="Lipzen A.M."/>
            <person name="Meier-Kolthoff J.P."/>
            <person name="Ohm R.A."/>
            <person name="Otillar R.P."/>
            <person name="Pangilinan J.L."/>
            <person name="Peng Y."/>
            <person name="Rokas A."/>
            <person name="Rosa C.A."/>
            <person name="Scheuner C."/>
            <person name="Sibirny A.A."/>
            <person name="Slot J.C."/>
            <person name="Stielow J.B."/>
            <person name="Sun H."/>
            <person name="Kurtzman C.P."/>
            <person name="Blackwell M."/>
            <person name="Grigoriev I.V."/>
            <person name="Jeffries T.W."/>
        </authorList>
    </citation>
    <scope>NUCLEOTIDE SEQUENCE [LARGE SCALE GENOMIC DNA]</scope>
    <source>
        <strain evidence="12">ATCC 58044 / CBS 1984 / NCYC 433 / NRRL Y-366-8</strain>
    </source>
</reference>
<dbReference type="GeneID" id="30202275"/>
<evidence type="ECO:0000256" key="6">
    <source>
        <dbReference type="ARBA" id="ARBA00022837"/>
    </source>
</evidence>
<keyword evidence="3" id="KW-0479">Metal-binding</keyword>
<accession>A0A1E3NZL2</accession>
<proteinExistence type="predicted"/>
<dbReference type="InterPro" id="IPR024543">
    <property type="entry name" value="Atg19/Atg34_C"/>
</dbReference>
<name>A0A1E3NZL2_WICAA</name>
<dbReference type="InterPro" id="IPR000433">
    <property type="entry name" value="Znf_ZZ"/>
</dbReference>
<evidence type="ECO:0000256" key="3">
    <source>
        <dbReference type="ARBA" id="ARBA00022723"/>
    </source>
</evidence>
<sequence length="607" mass="67399">MSEKMEKIINITIHYGSVTKRTEAEASKINKERLNRIVRKELNFPKDKKFSLTRKSKRSKDYVPLKENADFRALARSLEVKNHLKLKVEDVAEDKATGAVDKAINTHATKDDLVSIPNNDYKKLMSQIEDIHKSIIKGKDDEEDVNTAVHHGVYCDACNPFSNISPIIGDRFKCKECFDYDLCSKCYKSGKATNSHSSKHLMDKISVPKRRGIFPSATTTAAPAPQEPPSFPEMELPSQPPSYPCTLKEATSNIGQNCIFVDIPVDTLGAKEYETAIVDFVKNYDTVDKLKQLKEKLATFNNLLELTDNNGQLLTTIVQSYVDSQKFGKEESKNTEGLTVQVSQVARTIVFHLQNKGAVSTPKNLNLLFTCQGNENALTKFSLSMGPHSIHSNGHKRLYYNTNGIGFNLSDKFTIELIGDDNQVYASGVCTDGSGLIKLEDPKLKNSSSVEKGESFGSSSSSTSSNEAFMTPSSSTLIEQQVASEIMENKEEEDTTKDSSDKVDDDTVVQDVESSENSVPDDVVLETGEILISPESENDQESTTNETIRSSTMTLTPEFVEVDQDLEMDETAGISSDFTDDEVEEDDDDEGSFSDEYEVLSTDDYTE</sequence>
<feature type="compositionally biased region" description="Low complexity" evidence="9">
    <location>
        <begin position="447"/>
        <end position="465"/>
    </location>
</feature>
<dbReference type="Pfam" id="PF12744">
    <property type="entry name" value="ATG19"/>
    <property type="match status" value="1"/>
</dbReference>
<dbReference type="AlphaFoldDB" id="A0A1E3NZL2"/>
<feature type="compositionally biased region" description="Acidic residues" evidence="9">
    <location>
        <begin position="560"/>
        <end position="570"/>
    </location>
</feature>
<dbReference type="STRING" id="683960.A0A1E3NZL2"/>
<dbReference type="PANTHER" id="PTHR12268">
    <property type="entry name" value="E3 UBIQUITIN-PROTEIN LIGASE KCMF1"/>
    <property type="match status" value="1"/>
</dbReference>